<evidence type="ECO:0000313" key="2">
    <source>
        <dbReference type="EMBL" id="EDZ91943.1"/>
    </source>
</evidence>
<dbReference type="AlphaFoldDB" id="B5W971"/>
<dbReference type="Pfam" id="PF18765">
    <property type="entry name" value="Polbeta"/>
    <property type="match status" value="1"/>
</dbReference>
<dbReference type="PANTHER" id="PTHR43852">
    <property type="entry name" value="NUCLEOTIDYLTRANSFERASE"/>
    <property type="match status" value="1"/>
</dbReference>
<gene>
    <name evidence="2" type="ORF">AmaxDRAFT_5321</name>
</gene>
<organism evidence="2 3">
    <name type="scientific">Limnospira maxima CS-328</name>
    <dbReference type="NCBI Taxonomy" id="513049"/>
    <lineage>
        <taxon>Bacteria</taxon>
        <taxon>Bacillati</taxon>
        <taxon>Cyanobacteriota</taxon>
        <taxon>Cyanophyceae</taxon>
        <taxon>Oscillatoriophycideae</taxon>
        <taxon>Oscillatoriales</taxon>
        <taxon>Sirenicapillariaceae</taxon>
        <taxon>Limnospira</taxon>
    </lineage>
</organism>
<dbReference type="Gene3D" id="3.30.460.10">
    <property type="entry name" value="Beta Polymerase, domain 2"/>
    <property type="match status" value="1"/>
</dbReference>
<dbReference type="InterPro" id="IPR041633">
    <property type="entry name" value="Polbeta"/>
</dbReference>
<reference evidence="2 3" key="1">
    <citation type="journal article" date="2011" name="Appl. Environ. Microbiol.">
        <title>Contribution of a Sodium Ion Gradient to Energy Conservation during Fermentation in the Cyanobacterium Arthrospira (Spirulina) maxima CS-328.</title>
        <authorList>
            <person name="Carrieri D."/>
            <person name="Ananyev G."/>
            <person name="Lenz O."/>
            <person name="Bryant D.A."/>
            <person name="Dismukes G.C."/>
        </authorList>
    </citation>
    <scope>NUCLEOTIDE SEQUENCE [LARGE SCALE GENOMIC DNA]</scope>
    <source>
        <strain evidence="2 3">CS-328</strain>
    </source>
</reference>
<dbReference type="SUPFAM" id="SSF81301">
    <property type="entry name" value="Nucleotidyltransferase"/>
    <property type="match status" value="1"/>
</dbReference>
<feature type="domain" description="Polymerase beta nucleotidyltransferase" evidence="1">
    <location>
        <begin position="57"/>
        <end position="140"/>
    </location>
</feature>
<keyword evidence="3" id="KW-1185">Reference proteome</keyword>
<dbReference type="PANTHER" id="PTHR43852:SF2">
    <property type="entry name" value="PROTEIN ADENYLYLTRANSFERASE MNTA"/>
    <property type="match status" value="1"/>
</dbReference>
<dbReference type="CDD" id="cd05403">
    <property type="entry name" value="NT_KNTase_like"/>
    <property type="match status" value="1"/>
</dbReference>
<evidence type="ECO:0000259" key="1">
    <source>
        <dbReference type="Pfam" id="PF18765"/>
    </source>
</evidence>
<dbReference type="InterPro" id="IPR052930">
    <property type="entry name" value="TA_antitoxin_MntA"/>
</dbReference>
<dbReference type="Proteomes" id="UP000004061">
    <property type="component" value="Unassembled WGS sequence"/>
</dbReference>
<comment type="caution">
    <text evidence="2">The sequence shown here is derived from an EMBL/GenBank/DDBJ whole genome shotgun (WGS) entry which is preliminary data.</text>
</comment>
<sequence length="142" mass="16497">MKIGFRKSRILGYNCGGKMMNQEFVNSDRLAYWKQRMTQQAAQNQKLVNQARSDVDTIVEMLVSQFGVRRVILFGSLVRGRFRETSDIDLAVEGLRKKDYFLAVAEANDLTRRWVDLKPFEDLEPHFRDRVLQTGECVYEAG</sequence>
<accession>B5W971</accession>
<dbReference type="InterPro" id="IPR043519">
    <property type="entry name" value="NT_sf"/>
</dbReference>
<name>B5W971_LIMMA</name>
<dbReference type="EMBL" id="ABYK01000077">
    <property type="protein sequence ID" value="EDZ91943.1"/>
    <property type="molecule type" value="Genomic_DNA"/>
</dbReference>
<evidence type="ECO:0000313" key="3">
    <source>
        <dbReference type="Proteomes" id="UP000004061"/>
    </source>
</evidence>
<protein>
    <submittedName>
        <fullName evidence="2">DNA polymerase beta domain protein region</fullName>
    </submittedName>
</protein>
<proteinExistence type="predicted"/>